<keyword evidence="2" id="KW-0812">Transmembrane</keyword>
<keyword evidence="3" id="KW-1133">Transmembrane helix</keyword>
<evidence type="ECO:0000256" key="2">
    <source>
        <dbReference type="ARBA" id="ARBA00022692"/>
    </source>
</evidence>
<comment type="caution">
    <text evidence="6">The sequence shown here is derived from an EMBL/GenBank/DDBJ whole genome shotgun (WGS) entry which is preliminary data.</text>
</comment>
<dbReference type="PANTHER" id="PTHR36985">
    <property type="entry name" value="TRANSLOCATION AND ASSEMBLY MODULE SUBUNIT TAMB"/>
    <property type="match status" value="1"/>
</dbReference>
<dbReference type="GO" id="GO:0005886">
    <property type="term" value="C:plasma membrane"/>
    <property type="evidence" value="ECO:0007669"/>
    <property type="project" value="InterPro"/>
</dbReference>
<evidence type="ECO:0000256" key="1">
    <source>
        <dbReference type="ARBA" id="ARBA00004167"/>
    </source>
</evidence>
<dbReference type="InterPro" id="IPR007452">
    <property type="entry name" value="TamB_C"/>
</dbReference>
<organism evidence="6 7">
    <name type="scientific">Aliidiomarina halalkaliphila</name>
    <dbReference type="NCBI Taxonomy" id="2593535"/>
    <lineage>
        <taxon>Bacteria</taxon>
        <taxon>Pseudomonadati</taxon>
        <taxon>Pseudomonadota</taxon>
        <taxon>Gammaproteobacteria</taxon>
        <taxon>Alteromonadales</taxon>
        <taxon>Idiomarinaceae</taxon>
        <taxon>Aliidiomarina</taxon>
    </lineage>
</organism>
<comment type="subcellular location">
    <subcellularLocation>
        <location evidence="1">Membrane</location>
        <topology evidence="1">Single-pass membrane protein</topology>
    </subcellularLocation>
</comment>
<keyword evidence="7" id="KW-1185">Reference proteome</keyword>
<feature type="domain" description="Translocation and assembly module TamB C-terminal" evidence="5">
    <location>
        <begin position="859"/>
        <end position="1193"/>
    </location>
</feature>
<gene>
    <name evidence="6" type="ORF">FM042_08745</name>
</gene>
<evidence type="ECO:0000256" key="3">
    <source>
        <dbReference type="ARBA" id="ARBA00022989"/>
    </source>
</evidence>
<dbReference type="EMBL" id="VJWL01000003">
    <property type="protein sequence ID" value="TRW48264.1"/>
    <property type="molecule type" value="Genomic_DNA"/>
</dbReference>
<dbReference type="PANTHER" id="PTHR36985:SF1">
    <property type="entry name" value="TRANSLOCATION AND ASSEMBLY MODULE SUBUNIT TAMB"/>
    <property type="match status" value="1"/>
</dbReference>
<dbReference type="Proteomes" id="UP000320359">
    <property type="component" value="Unassembled WGS sequence"/>
</dbReference>
<protein>
    <recommendedName>
        <fullName evidence="5">Translocation and assembly module TamB C-terminal domain-containing protein</fullName>
    </recommendedName>
</protein>
<dbReference type="RefSeq" id="WP_143236056.1">
    <property type="nucleotide sequence ID" value="NZ_VJWL01000003.1"/>
</dbReference>
<evidence type="ECO:0000313" key="6">
    <source>
        <dbReference type="EMBL" id="TRW48264.1"/>
    </source>
</evidence>
<dbReference type="OrthoDB" id="5555605at2"/>
<name>A0A552WZT9_9GAMM</name>
<dbReference type="AlphaFoldDB" id="A0A552WZT9"/>
<sequence>MMFWKWLKRSLYALFALLLIVATLVTIAITTEIGNRLLLSQANHFIPGEFEYGEYSGALLRDFTLRDVRYRDTNQDIDIELSHLHVRWRPWELLAQKLHVRDISANGIRIRLPETAEEVPEEPSEWPAALPDITWPIQVRLDHVLITDVVVSQGEQDMVLERLTMRGRTRGNTLHLYSFVASTPDIHLQLHGTIAPQGEYSMSMNNLIRVHVPDQGDLTVTGQLSGSQQNLQLRQQVSGFLSADINIELIDPLTPNLRWQGNLRAVQSRAQSSLPELDYILAELRGSGTLNSFQGDLRIEGEHDDYGPFVANTQATYTSDGASLDTLYVRADQLGLIVDWTGHADITTTESNGVTTVNAIRASMGGALHYGDFAPTDVRFDYEGDLTQASALNVTISSDAGTIAVAGSIAWHEGLQWELSLNADQVQLDDYHDDISGELGAEIFSQGQWHEHADFEVVIGRLSGMVNNVDVESSGRIYWQDDRIHTQDLRVSLDQSLLLAELDINLTDTLLTAKVNGSSFVYEDWRLAELDADVRVDWSIDELPVGTIVIRGLEQNESVLLDDLTLSAEREGNRYSFDIQGTGQTAEVTLATSGTWENSTWDGVLHQVHINHPEAGEWRTTQESAMQISALHAQVSRFCIERIRQNAGFCLDMDWDFESNTGRINADAQAIRLALLQPLLPEQVQINGALDARAHLEIMPDRFDIDAFATISDSEVLLPEQDIELRFRESELVRIQGNERELAVRFQLLTDDLDGGVQGQATITNALGDAQVRGDSQLTLDNLGFISILAPQLQAVVGRVRGQLNYSGALASPAFQGQIELLDAGAEVPAAGITITELQVNVTGSGAEGEPFTLVASARSGDGTIEFQGLYDVLAARAELNVVGSNFQAMQTRDIAVTVSPDLRLVHTTEGLRIRGEIQVPRARITPPDIEQIDMASRDTVIVRGDETVFTFEERDLPIDADVQVSLGDQVRVEAFGFEGRLTGRLRVIEQPGQQTSAVGNINVATGRYEIFGQPLDIERGSLVFTGGVINNPGLDLRVSRSIPGESVTVGARVAGTLREPNLSFFSTPAMQDSMVLSYLVLGRAPGEGSGEQSAFAQATLALGMHGGNLIGGQIGQAIGVDEVMLDATGENLENTSLFIGKHLSSRLYVKYGIGLVEPVTTFFIRYRLSDNLSFESQTGGERSGADLFYTIER</sequence>
<dbReference type="Pfam" id="PF04357">
    <property type="entry name" value="TamB"/>
    <property type="match status" value="1"/>
</dbReference>
<keyword evidence="4" id="KW-0472">Membrane</keyword>
<evidence type="ECO:0000259" key="5">
    <source>
        <dbReference type="Pfam" id="PF04357"/>
    </source>
</evidence>
<reference evidence="6 7" key="1">
    <citation type="submission" date="2019-07" db="EMBL/GenBank/DDBJ databases">
        <authorList>
            <person name="Yang M."/>
            <person name="Zhao D."/>
            <person name="Xiang H."/>
        </authorList>
    </citation>
    <scope>NUCLEOTIDE SEQUENCE [LARGE SCALE GENOMIC DNA]</scope>
    <source>
        <strain evidence="6 7">IM1326</strain>
    </source>
</reference>
<evidence type="ECO:0000256" key="4">
    <source>
        <dbReference type="ARBA" id="ARBA00023136"/>
    </source>
</evidence>
<evidence type="ECO:0000313" key="7">
    <source>
        <dbReference type="Proteomes" id="UP000320359"/>
    </source>
</evidence>
<accession>A0A552WZT9</accession>
<proteinExistence type="predicted"/>
<dbReference type="GO" id="GO:0009306">
    <property type="term" value="P:protein secretion"/>
    <property type="evidence" value="ECO:0007669"/>
    <property type="project" value="InterPro"/>
</dbReference>
<dbReference type="GO" id="GO:0097347">
    <property type="term" value="C:TAM protein secretion complex"/>
    <property type="evidence" value="ECO:0007669"/>
    <property type="project" value="TreeGrafter"/>
</dbReference>